<dbReference type="EMBL" id="JBHTLU010000013">
    <property type="protein sequence ID" value="MFD1220165.1"/>
    <property type="molecule type" value="Genomic_DNA"/>
</dbReference>
<dbReference type="Pfam" id="PF12833">
    <property type="entry name" value="HTH_18"/>
    <property type="match status" value="1"/>
</dbReference>
<comment type="subcellular location">
    <subcellularLocation>
        <location evidence="1">Cytoplasm</location>
    </subcellularLocation>
</comment>
<proteinExistence type="predicted"/>
<dbReference type="PROSITE" id="PS00041">
    <property type="entry name" value="HTH_ARAC_FAMILY_1"/>
    <property type="match status" value="1"/>
</dbReference>
<dbReference type="InterPro" id="IPR001789">
    <property type="entry name" value="Sig_transdc_resp-reg_receiver"/>
</dbReference>
<keyword evidence="2" id="KW-0963">Cytoplasm</keyword>
<dbReference type="SMART" id="SM00342">
    <property type="entry name" value="HTH_ARAC"/>
    <property type="match status" value="1"/>
</dbReference>
<dbReference type="PRINTS" id="PR00032">
    <property type="entry name" value="HTHARAC"/>
</dbReference>
<evidence type="ECO:0000313" key="11">
    <source>
        <dbReference type="EMBL" id="MFD1220165.1"/>
    </source>
</evidence>
<dbReference type="Pfam" id="PF00072">
    <property type="entry name" value="Response_reg"/>
    <property type="match status" value="1"/>
</dbReference>
<dbReference type="Gene3D" id="1.10.10.60">
    <property type="entry name" value="Homeodomain-like"/>
    <property type="match status" value="2"/>
</dbReference>
<dbReference type="SUPFAM" id="SSF46689">
    <property type="entry name" value="Homeodomain-like"/>
    <property type="match status" value="2"/>
</dbReference>
<dbReference type="PANTHER" id="PTHR42713:SF3">
    <property type="entry name" value="TRANSCRIPTIONAL REGULATORY PROTEIN HPTR"/>
    <property type="match status" value="1"/>
</dbReference>
<dbReference type="InterPro" id="IPR009057">
    <property type="entry name" value="Homeodomain-like_sf"/>
</dbReference>
<comment type="caution">
    <text evidence="11">The sequence shown here is derived from an EMBL/GenBank/DDBJ whole genome shotgun (WGS) entry which is preliminary data.</text>
</comment>
<evidence type="ECO:0000259" key="10">
    <source>
        <dbReference type="PROSITE" id="PS50110"/>
    </source>
</evidence>
<dbReference type="PANTHER" id="PTHR42713">
    <property type="entry name" value="HISTIDINE KINASE-RELATED"/>
    <property type="match status" value="1"/>
</dbReference>
<evidence type="ECO:0000256" key="8">
    <source>
        <dbReference type="PROSITE-ProRule" id="PRU00169"/>
    </source>
</evidence>
<feature type="domain" description="HTH araC/xylS-type" evidence="9">
    <location>
        <begin position="237"/>
        <end position="335"/>
    </location>
</feature>
<evidence type="ECO:0000256" key="4">
    <source>
        <dbReference type="ARBA" id="ARBA00023012"/>
    </source>
</evidence>
<keyword evidence="6" id="KW-0238">DNA-binding</keyword>
<feature type="modified residue" description="4-aspartylphosphate" evidence="8">
    <location>
        <position position="54"/>
    </location>
</feature>
<name>A0ABW3UKT8_9BACL</name>
<dbReference type="InterPro" id="IPR018062">
    <property type="entry name" value="HTH_AraC-typ_CS"/>
</dbReference>
<keyword evidence="12" id="KW-1185">Reference proteome</keyword>
<dbReference type="RefSeq" id="WP_345586920.1">
    <property type="nucleotide sequence ID" value="NZ_BAABJG010000006.1"/>
</dbReference>
<dbReference type="PROSITE" id="PS01124">
    <property type="entry name" value="HTH_ARAC_FAMILY_2"/>
    <property type="match status" value="1"/>
</dbReference>
<dbReference type="Proteomes" id="UP001597180">
    <property type="component" value="Unassembled WGS sequence"/>
</dbReference>
<dbReference type="Gene3D" id="3.40.50.2300">
    <property type="match status" value="1"/>
</dbReference>
<dbReference type="InterPro" id="IPR011006">
    <property type="entry name" value="CheY-like_superfamily"/>
</dbReference>
<dbReference type="InterPro" id="IPR051552">
    <property type="entry name" value="HptR"/>
</dbReference>
<evidence type="ECO:0000256" key="3">
    <source>
        <dbReference type="ARBA" id="ARBA00022553"/>
    </source>
</evidence>
<reference evidence="12" key="1">
    <citation type="journal article" date="2019" name="Int. J. Syst. Evol. Microbiol.">
        <title>The Global Catalogue of Microorganisms (GCM) 10K type strain sequencing project: providing services to taxonomists for standard genome sequencing and annotation.</title>
        <authorList>
            <consortium name="The Broad Institute Genomics Platform"/>
            <consortium name="The Broad Institute Genome Sequencing Center for Infectious Disease"/>
            <person name="Wu L."/>
            <person name="Ma J."/>
        </authorList>
    </citation>
    <scope>NUCLEOTIDE SEQUENCE [LARGE SCALE GENOMIC DNA]</scope>
    <source>
        <strain evidence="12">CCUG 53270</strain>
    </source>
</reference>
<evidence type="ECO:0000256" key="5">
    <source>
        <dbReference type="ARBA" id="ARBA00023015"/>
    </source>
</evidence>
<dbReference type="InterPro" id="IPR020449">
    <property type="entry name" value="Tscrpt_reg_AraC-type_HTH"/>
</dbReference>
<accession>A0ABW3UKT8</accession>
<evidence type="ECO:0000256" key="6">
    <source>
        <dbReference type="ARBA" id="ARBA00023125"/>
    </source>
</evidence>
<gene>
    <name evidence="11" type="ORF">ACFQ4B_08545</name>
</gene>
<dbReference type="PROSITE" id="PS50110">
    <property type="entry name" value="RESPONSE_REGULATORY"/>
    <property type="match status" value="1"/>
</dbReference>
<keyword evidence="4" id="KW-0902">Two-component regulatory system</keyword>
<organism evidence="11 12">
    <name type="scientific">Paenibacillus vulneris</name>
    <dbReference type="NCBI Taxonomy" id="1133364"/>
    <lineage>
        <taxon>Bacteria</taxon>
        <taxon>Bacillati</taxon>
        <taxon>Bacillota</taxon>
        <taxon>Bacilli</taxon>
        <taxon>Bacillales</taxon>
        <taxon>Paenibacillaceae</taxon>
        <taxon>Paenibacillus</taxon>
    </lineage>
</organism>
<keyword evidence="5" id="KW-0805">Transcription regulation</keyword>
<feature type="domain" description="Response regulatory" evidence="10">
    <location>
        <begin position="2"/>
        <end position="119"/>
    </location>
</feature>
<protein>
    <submittedName>
        <fullName evidence="11">Response regulator</fullName>
    </submittedName>
</protein>
<evidence type="ECO:0000256" key="1">
    <source>
        <dbReference type="ARBA" id="ARBA00004496"/>
    </source>
</evidence>
<keyword evidence="7" id="KW-0804">Transcription</keyword>
<dbReference type="SUPFAM" id="SSF52172">
    <property type="entry name" value="CheY-like"/>
    <property type="match status" value="1"/>
</dbReference>
<evidence type="ECO:0000313" key="12">
    <source>
        <dbReference type="Proteomes" id="UP001597180"/>
    </source>
</evidence>
<dbReference type="InterPro" id="IPR018060">
    <property type="entry name" value="HTH_AraC"/>
</dbReference>
<evidence type="ECO:0000256" key="7">
    <source>
        <dbReference type="ARBA" id="ARBA00023163"/>
    </source>
</evidence>
<evidence type="ECO:0000256" key="2">
    <source>
        <dbReference type="ARBA" id="ARBA00022490"/>
    </source>
</evidence>
<sequence>MHLLIVDDEPIIRLGLVKMAEVYAPSFEGIRTAENGLDALEKIQALEPDIVLTDIRMPKMDGLALCQAIHSDYPHIQTAVISGHNDFEYAQKAMTYGVKHYLLKPLMKNDLHKMLGQLVQESATGYFSVSRYIEWIDAMEQCIWSLQMDELTRLADLWRQYCLSANFTLAKLKELLEDCTAMLIKRFHARGVLKEYVSPELQGSSTKSLLDSFEERLRQMAFSLLATRKGNYKDPMEEAKAYIDSRLSEDITLDQVAAMIGLTPTYFSALFKRMTNETFVRYRINRRMEKAKELLSVPHIRIVDVAELVGYDDYPHFTKTFKKMYGISPSEFRSQMGIK</sequence>
<keyword evidence="3 8" id="KW-0597">Phosphoprotein</keyword>
<dbReference type="CDD" id="cd17536">
    <property type="entry name" value="REC_YesN-like"/>
    <property type="match status" value="1"/>
</dbReference>
<dbReference type="SMART" id="SM00448">
    <property type="entry name" value="REC"/>
    <property type="match status" value="1"/>
</dbReference>
<evidence type="ECO:0000259" key="9">
    <source>
        <dbReference type="PROSITE" id="PS01124"/>
    </source>
</evidence>